<name>A0A1H0LVM6_9PSEU</name>
<evidence type="ECO:0000313" key="16">
    <source>
        <dbReference type="Proteomes" id="UP000199651"/>
    </source>
</evidence>
<feature type="domain" description="HAMP" evidence="14">
    <location>
        <begin position="160"/>
        <end position="212"/>
    </location>
</feature>
<dbReference type="Pfam" id="PF02518">
    <property type="entry name" value="HATPase_c"/>
    <property type="match status" value="1"/>
</dbReference>
<dbReference type="PANTHER" id="PTHR45436">
    <property type="entry name" value="SENSOR HISTIDINE KINASE YKOH"/>
    <property type="match status" value="1"/>
</dbReference>
<dbReference type="SUPFAM" id="SSF47384">
    <property type="entry name" value="Homodimeric domain of signal transducing histidine kinase"/>
    <property type="match status" value="1"/>
</dbReference>
<evidence type="ECO:0000256" key="11">
    <source>
        <dbReference type="SAM" id="Phobius"/>
    </source>
</evidence>
<keyword evidence="7 15" id="KW-0418">Kinase</keyword>
<dbReference type="RefSeq" id="WP_091373735.1">
    <property type="nucleotide sequence ID" value="NZ_FNDV01000005.1"/>
</dbReference>
<dbReference type="Gene3D" id="3.30.565.10">
    <property type="entry name" value="Histidine kinase-like ATPase, C-terminal domain"/>
    <property type="match status" value="1"/>
</dbReference>
<dbReference type="InterPro" id="IPR004358">
    <property type="entry name" value="Sig_transdc_His_kin-like_C"/>
</dbReference>
<dbReference type="GO" id="GO:0005886">
    <property type="term" value="C:plasma membrane"/>
    <property type="evidence" value="ECO:0007669"/>
    <property type="project" value="UniProtKB-SubCell"/>
</dbReference>
<evidence type="ECO:0000256" key="6">
    <source>
        <dbReference type="ARBA" id="ARBA00022692"/>
    </source>
</evidence>
<evidence type="ECO:0000256" key="3">
    <source>
        <dbReference type="ARBA" id="ARBA00012438"/>
    </source>
</evidence>
<dbReference type="Proteomes" id="UP000199651">
    <property type="component" value="Unassembled WGS sequence"/>
</dbReference>
<evidence type="ECO:0000259" key="13">
    <source>
        <dbReference type="PROSITE" id="PS50109"/>
    </source>
</evidence>
<evidence type="ECO:0000256" key="5">
    <source>
        <dbReference type="ARBA" id="ARBA00022679"/>
    </source>
</evidence>
<dbReference type="Gene3D" id="1.10.287.130">
    <property type="match status" value="1"/>
</dbReference>
<evidence type="ECO:0000256" key="8">
    <source>
        <dbReference type="ARBA" id="ARBA00022989"/>
    </source>
</evidence>
<dbReference type="EC" id="2.7.13.3" evidence="3"/>
<evidence type="ECO:0000313" key="15">
    <source>
        <dbReference type="EMBL" id="SDO72289.1"/>
    </source>
</evidence>
<dbReference type="PANTHER" id="PTHR45436:SF5">
    <property type="entry name" value="SENSOR HISTIDINE KINASE TRCS"/>
    <property type="match status" value="1"/>
</dbReference>
<dbReference type="SUPFAM" id="SSF55874">
    <property type="entry name" value="ATPase domain of HSP90 chaperone/DNA topoisomerase II/histidine kinase"/>
    <property type="match status" value="1"/>
</dbReference>
<dbReference type="CDD" id="cd06225">
    <property type="entry name" value="HAMP"/>
    <property type="match status" value="1"/>
</dbReference>
<keyword evidence="12" id="KW-0732">Signal</keyword>
<dbReference type="InterPro" id="IPR036890">
    <property type="entry name" value="HATPase_C_sf"/>
</dbReference>
<keyword evidence="16" id="KW-1185">Reference proteome</keyword>
<keyword evidence="6 11" id="KW-0812">Transmembrane</keyword>
<evidence type="ECO:0000259" key="14">
    <source>
        <dbReference type="PROSITE" id="PS50885"/>
    </source>
</evidence>
<gene>
    <name evidence="15" type="ORF">SAMN05192558_104306</name>
</gene>
<keyword evidence="4" id="KW-0597">Phosphoprotein</keyword>
<dbReference type="CDD" id="cd00075">
    <property type="entry name" value="HATPase"/>
    <property type="match status" value="1"/>
</dbReference>
<evidence type="ECO:0000256" key="12">
    <source>
        <dbReference type="SAM" id="SignalP"/>
    </source>
</evidence>
<dbReference type="InterPro" id="IPR050428">
    <property type="entry name" value="TCS_sensor_his_kinase"/>
</dbReference>
<dbReference type="InterPro" id="IPR036097">
    <property type="entry name" value="HisK_dim/P_sf"/>
</dbReference>
<dbReference type="Pfam" id="PF00512">
    <property type="entry name" value="HisKA"/>
    <property type="match status" value="1"/>
</dbReference>
<keyword evidence="9" id="KW-0902">Two-component regulatory system</keyword>
<protein>
    <recommendedName>
        <fullName evidence="3">histidine kinase</fullName>
        <ecNumber evidence="3">2.7.13.3</ecNumber>
    </recommendedName>
</protein>
<keyword evidence="10 11" id="KW-0472">Membrane</keyword>
<dbReference type="Pfam" id="PF00672">
    <property type="entry name" value="HAMP"/>
    <property type="match status" value="1"/>
</dbReference>
<evidence type="ECO:0000256" key="1">
    <source>
        <dbReference type="ARBA" id="ARBA00000085"/>
    </source>
</evidence>
<dbReference type="FunFam" id="3.30.565.10:FF:000006">
    <property type="entry name" value="Sensor histidine kinase WalK"/>
    <property type="match status" value="1"/>
</dbReference>
<accession>A0A1H0LVM6</accession>
<dbReference type="PROSITE" id="PS50109">
    <property type="entry name" value="HIS_KIN"/>
    <property type="match status" value="1"/>
</dbReference>
<dbReference type="SMART" id="SM00304">
    <property type="entry name" value="HAMP"/>
    <property type="match status" value="1"/>
</dbReference>
<dbReference type="STRING" id="504798.SAMN05421871_105154"/>
<evidence type="ECO:0000256" key="2">
    <source>
        <dbReference type="ARBA" id="ARBA00004236"/>
    </source>
</evidence>
<dbReference type="CDD" id="cd00082">
    <property type="entry name" value="HisKA"/>
    <property type="match status" value="1"/>
</dbReference>
<dbReference type="InterPro" id="IPR003661">
    <property type="entry name" value="HisK_dim/P_dom"/>
</dbReference>
<feature type="chain" id="PRO_5011650087" description="histidine kinase" evidence="12">
    <location>
        <begin position="23"/>
        <end position="434"/>
    </location>
</feature>
<evidence type="ECO:0000256" key="4">
    <source>
        <dbReference type="ARBA" id="ARBA00022553"/>
    </source>
</evidence>
<dbReference type="GO" id="GO:0000155">
    <property type="term" value="F:phosphorelay sensor kinase activity"/>
    <property type="evidence" value="ECO:0007669"/>
    <property type="project" value="InterPro"/>
</dbReference>
<organism evidence="15 16">
    <name type="scientific">Actinokineospora alba</name>
    <dbReference type="NCBI Taxonomy" id="504798"/>
    <lineage>
        <taxon>Bacteria</taxon>
        <taxon>Bacillati</taxon>
        <taxon>Actinomycetota</taxon>
        <taxon>Actinomycetes</taxon>
        <taxon>Pseudonocardiales</taxon>
        <taxon>Pseudonocardiaceae</taxon>
        <taxon>Actinokineospora</taxon>
    </lineage>
</organism>
<evidence type="ECO:0000256" key="7">
    <source>
        <dbReference type="ARBA" id="ARBA00022777"/>
    </source>
</evidence>
<dbReference type="PRINTS" id="PR00344">
    <property type="entry name" value="BCTRLSENSOR"/>
</dbReference>
<dbReference type="AlphaFoldDB" id="A0A1H0LVM6"/>
<dbReference type="OrthoDB" id="9757990at2"/>
<dbReference type="InterPro" id="IPR005467">
    <property type="entry name" value="His_kinase_dom"/>
</dbReference>
<dbReference type="InterPro" id="IPR003594">
    <property type="entry name" value="HATPase_dom"/>
</dbReference>
<comment type="subcellular location">
    <subcellularLocation>
        <location evidence="2">Cell membrane</location>
    </subcellularLocation>
</comment>
<dbReference type="EMBL" id="FNJB01000004">
    <property type="protein sequence ID" value="SDO72289.1"/>
    <property type="molecule type" value="Genomic_DNA"/>
</dbReference>
<dbReference type="PROSITE" id="PS50885">
    <property type="entry name" value="HAMP"/>
    <property type="match status" value="1"/>
</dbReference>
<feature type="transmembrane region" description="Helical" evidence="11">
    <location>
        <begin position="137"/>
        <end position="158"/>
    </location>
</feature>
<dbReference type="SUPFAM" id="SSF158472">
    <property type="entry name" value="HAMP domain-like"/>
    <property type="match status" value="1"/>
</dbReference>
<keyword evidence="5" id="KW-0808">Transferase</keyword>
<dbReference type="SMART" id="SM00387">
    <property type="entry name" value="HATPase_c"/>
    <property type="match status" value="1"/>
</dbReference>
<sequence>MRPSLVRRLLGMSLAVAVLAVAATAWLTTADTGRRLQHEYAESIETDSQVYGELLVFAAERGSWDGVDPLVRRLAERIGRRVTLIEVDRGVIADSAAPNAPALSGGPVARLEPDGVVPAWLHIGGQDRFDPFSDGGWLRTALTALAVLIAATGLTVVVGRRVTRPVRLLTEAAQRMGAGDHCARVEVRGDDEVARLGAAFNAMASSMRAARRSRESMTADIAHELRNPLANLTGYLEAAQDGVVPLDGDLVASLREETAHLNQLVEDLAVLAMADAGQLRLHPEPTDVTDIARRVVAGNQPTAARKGITLSAVTAEPAVTVTDPLRLRQALGNLVVNAVRYTHPGGHVTVTVHTGHDDIRVDVVDNGPGVAAEDLPHLFDRFYRAEKSRSRGGGGSGLGLAITRGLIEAGGGSVEAVSAEGQGSRFTLRVPTAR</sequence>
<comment type="catalytic activity">
    <reaction evidence="1">
        <text>ATP + protein L-histidine = ADP + protein N-phospho-L-histidine.</text>
        <dbReference type="EC" id="2.7.13.3"/>
    </reaction>
</comment>
<reference evidence="16" key="1">
    <citation type="submission" date="2016-10" db="EMBL/GenBank/DDBJ databases">
        <authorList>
            <person name="Varghese N."/>
            <person name="Submissions S."/>
        </authorList>
    </citation>
    <scope>NUCLEOTIDE SEQUENCE [LARGE SCALE GENOMIC DNA]</scope>
    <source>
        <strain evidence="16">IBRC-M 10655</strain>
    </source>
</reference>
<dbReference type="InterPro" id="IPR003660">
    <property type="entry name" value="HAMP_dom"/>
</dbReference>
<evidence type="ECO:0000256" key="9">
    <source>
        <dbReference type="ARBA" id="ARBA00023012"/>
    </source>
</evidence>
<keyword evidence="8 11" id="KW-1133">Transmembrane helix</keyword>
<feature type="signal peptide" evidence="12">
    <location>
        <begin position="1"/>
        <end position="22"/>
    </location>
</feature>
<evidence type="ECO:0000256" key="10">
    <source>
        <dbReference type="ARBA" id="ARBA00023136"/>
    </source>
</evidence>
<feature type="domain" description="Histidine kinase" evidence="13">
    <location>
        <begin position="220"/>
        <end position="434"/>
    </location>
</feature>
<proteinExistence type="predicted"/>
<dbReference type="Gene3D" id="6.10.340.10">
    <property type="match status" value="1"/>
</dbReference>
<dbReference type="SMART" id="SM00388">
    <property type="entry name" value="HisKA"/>
    <property type="match status" value="1"/>
</dbReference>